<dbReference type="Proteomes" id="UP000000611">
    <property type="component" value="Plasmid pl36"/>
</dbReference>
<evidence type="ECO:0000256" key="1">
    <source>
        <dbReference type="SAM" id="MobiDB-lite"/>
    </source>
</evidence>
<evidence type="ECO:0000313" key="2">
    <source>
        <dbReference type="EMBL" id="ACH94112.1"/>
    </source>
</evidence>
<name>B5RP26_BORDL</name>
<feature type="non-terminal residue" evidence="2">
    <location>
        <position position="179"/>
    </location>
</feature>
<keyword evidence="2" id="KW-0614">Plasmid</keyword>
<dbReference type="AlphaFoldDB" id="B5RP26"/>
<organism evidence="2 3">
    <name type="scientific">Borrelia duttonii (strain Ly)</name>
    <dbReference type="NCBI Taxonomy" id="412419"/>
    <lineage>
        <taxon>Bacteria</taxon>
        <taxon>Pseudomonadati</taxon>
        <taxon>Spirochaetota</taxon>
        <taxon>Spirochaetia</taxon>
        <taxon>Spirochaetales</taxon>
        <taxon>Borreliaceae</taxon>
        <taxon>Borrelia</taxon>
    </lineage>
</organism>
<accession>B5RP26</accession>
<gene>
    <name evidence="2" type="ordered locus">BDU_6026</name>
</gene>
<evidence type="ECO:0000313" key="3">
    <source>
        <dbReference type="Proteomes" id="UP000000611"/>
    </source>
</evidence>
<geneLocation type="plasmid" evidence="2 3">
    <name>pl36</name>
</geneLocation>
<evidence type="ECO:0008006" key="4">
    <source>
        <dbReference type="Google" id="ProtNLM"/>
    </source>
</evidence>
<dbReference type="KEGG" id="bdu:BDU_6026"/>
<proteinExistence type="predicted"/>
<keyword evidence="3" id="KW-1185">Reference proteome</keyword>
<dbReference type="RefSeq" id="WP_012539511.1">
    <property type="nucleotide sequence ID" value="NC_011249.1"/>
</dbReference>
<sequence>MKFKNKFLILSLLFSFVSCGLFLDKGKGALEGFRDAEVVEPVAVLKAVVEPVLEAILPVVEVILPVVESVVEKDDDKKTVEEIVESKETSKSEEKVESKDNKEVKETDIKGLEVELQPNNYDDDVKYVNDALYWIKTIKEKRSDIMDETLAISGDIEFVKKIISQKYQQEGKANERVQL</sequence>
<feature type="region of interest" description="Disordered" evidence="1">
    <location>
        <begin position="82"/>
        <end position="102"/>
    </location>
</feature>
<dbReference type="HOGENOM" id="CLU_101279_0_0_12"/>
<dbReference type="EMBL" id="CP000986">
    <property type="protein sequence ID" value="ACH94112.1"/>
    <property type="molecule type" value="Genomic_DNA"/>
</dbReference>
<dbReference type="PROSITE" id="PS51257">
    <property type="entry name" value="PROKAR_LIPOPROTEIN"/>
    <property type="match status" value="1"/>
</dbReference>
<protein>
    <recommendedName>
        <fullName evidence="4">Lipoprotein</fullName>
    </recommendedName>
</protein>
<reference evidence="2 3" key="1">
    <citation type="journal article" date="2008" name="PLoS Genet.">
        <title>The genome of Borrelia recurrentis, the agent of deadly louse-borne relapsing fever, is a degraded subset of tick-borne Borrelia duttonii.</title>
        <authorList>
            <person name="Lescot M."/>
            <person name="Audic S."/>
            <person name="Robert C."/>
            <person name="Nguyen T.T."/>
            <person name="Blanc G."/>
            <person name="Cutler S.J."/>
            <person name="Wincker P."/>
            <person name="Couloux A."/>
            <person name="Claverie J.-M."/>
            <person name="Raoult D."/>
            <person name="Drancourt M."/>
        </authorList>
    </citation>
    <scope>NUCLEOTIDE SEQUENCE [LARGE SCALE GENOMIC DNA]</scope>
    <source>
        <strain evidence="2 3">Ly</strain>
    </source>
</reference>